<organism evidence="2 3">
    <name type="scientific">Thiohalospira halophila DSM 15071</name>
    <dbReference type="NCBI Taxonomy" id="1123397"/>
    <lineage>
        <taxon>Bacteria</taxon>
        <taxon>Pseudomonadati</taxon>
        <taxon>Pseudomonadota</taxon>
        <taxon>Gammaproteobacteria</taxon>
        <taxon>Thiohalospirales</taxon>
        <taxon>Thiohalospiraceae</taxon>
        <taxon>Thiohalospira</taxon>
    </lineage>
</organism>
<dbReference type="AlphaFoldDB" id="A0A1I1UFE5"/>
<sequence length="258" mass="28188">MQEVDQSAEQVAEVLERAAEVSPTSERTTSTRSPNSSGAGSCEDEQPRLSVPWVARVWARMGDIYGPKWTSDKGQRPTRSDDKTRLTSTGDTWARALADLDGAAISGAITACATGATGEWPPSLPEFRRLALEAVGDGLPTVDAAYREACEGSYHPSRHQWSHPTVIDAARAVGFRALSHEQPRTTWPAYRRAYEDACRRYRAGEPLADAVPEGLPQSPGAAQPADRQTARRHLDSIRVQLRRRPNNDCAQVGEEARA</sequence>
<keyword evidence="3" id="KW-1185">Reference proteome</keyword>
<evidence type="ECO:0000313" key="3">
    <source>
        <dbReference type="Proteomes" id="UP000198611"/>
    </source>
</evidence>
<name>A0A1I1UFE5_9GAMM</name>
<evidence type="ECO:0000313" key="2">
    <source>
        <dbReference type="EMBL" id="SFD67493.1"/>
    </source>
</evidence>
<evidence type="ECO:0000256" key="1">
    <source>
        <dbReference type="SAM" id="MobiDB-lite"/>
    </source>
</evidence>
<gene>
    <name evidence="2" type="ORF">SAMN05660831_02078</name>
</gene>
<dbReference type="Proteomes" id="UP000198611">
    <property type="component" value="Unassembled WGS sequence"/>
</dbReference>
<proteinExistence type="predicted"/>
<feature type="region of interest" description="Disordered" evidence="1">
    <location>
        <begin position="1"/>
        <end position="47"/>
    </location>
</feature>
<feature type="region of interest" description="Disordered" evidence="1">
    <location>
        <begin position="209"/>
        <end position="258"/>
    </location>
</feature>
<accession>A0A1I1UFE5</accession>
<dbReference type="EMBL" id="FOMJ01000007">
    <property type="protein sequence ID" value="SFD67493.1"/>
    <property type="molecule type" value="Genomic_DNA"/>
</dbReference>
<feature type="region of interest" description="Disordered" evidence="1">
    <location>
        <begin position="65"/>
        <end position="87"/>
    </location>
</feature>
<protein>
    <submittedName>
        <fullName evidence="2">Uncharacterized protein</fullName>
    </submittedName>
</protein>
<feature type="compositionally biased region" description="Basic and acidic residues" evidence="1">
    <location>
        <begin position="70"/>
        <end position="85"/>
    </location>
</feature>
<feature type="compositionally biased region" description="Low complexity" evidence="1">
    <location>
        <begin position="22"/>
        <end position="37"/>
    </location>
</feature>
<reference evidence="2 3" key="1">
    <citation type="submission" date="2016-10" db="EMBL/GenBank/DDBJ databases">
        <authorList>
            <person name="de Groot N.N."/>
        </authorList>
    </citation>
    <scope>NUCLEOTIDE SEQUENCE [LARGE SCALE GENOMIC DNA]</scope>
    <source>
        <strain evidence="2 3">HL3</strain>
    </source>
</reference>
<dbReference type="STRING" id="1123397.SAMN05660831_02078"/>